<dbReference type="Gene3D" id="1.10.10.10">
    <property type="entry name" value="Winged helix-like DNA-binding domain superfamily/Winged helix DNA-binding domain"/>
    <property type="match status" value="1"/>
</dbReference>
<dbReference type="SUPFAM" id="SSF46785">
    <property type="entry name" value="Winged helix' DNA-binding domain"/>
    <property type="match status" value="1"/>
</dbReference>
<evidence type="ECO:0000313" key="5">
    <source>
        <dbReference type="EMBL" id="EGF86591.1"/>
    </source>
</evidence>
<comment type="caution">
    <text evidence="5">The sequence shown here is derived from an EMBL/GenBank/DDBJ whole genome shotgun (WGS) entry which is preliminary data.</text>
</comment>
<dbReference type="PANTHER" id="PTHR42756:SF1">
    <property type="entry name" value="TRANSCRIPTIONAL REPRESSOR OF EMRAB OPERON"/>
    <property type="match status" value="1"/>
</dbReference>
<reference evidence="5 6" key="1">
    <citation type="submission" date="2011-03" db="EMBL/GenBank/DDBJ databases">
        <title>The Genome Sequence of Gemella haemolysans M341.</title>
        <authorList>
            <consortium name="The Broad Institute Genome Sequencing Platform"/>
            <consortium name="The Broad Institute Genome Sequencing Center for Infectious Disease"/>
            <person name="Earl A."/>
            <person name="Ward D."/>
            <person name="Feldgarden M."/>
            <person name="Gevers D."/>
            <person name="Sibley C.D."/>
            <person name="Field T.R."/>
            <person name="Grinwis M."/>
            <person name="Eshaghurshan C.S."/>
            <person name="Surette M.G."/>
            <person name="Young S.K."/>
            <person name="Zeng Q."/>
            <person name="Gargeya S."/>
            <person name="Fitzgerald M."/>
            <person name="Haas B."/>
            <person name="Abouelleil A."/>
            <person name="Alvarado L."/>
            <person name="Arachchi H.M."/>
            <person name="Berlin A."/>
            <person name="Brown A."/>
            <person name="Chapman S.B."/>
            <person name="Chen Z."/>
            <person name="Dunbar C."/>
            <person name="Freedman E."/>
            <person name="Gearin G."/>
            <person name="Gellesch M."/>
            <person name="Goldberg J."/>
            <person name="Griggs A."/>
            <person name="Gujja S."/>
            <person name="Heilman E.R."/>
            <person name="Heiman D."/>
            <person name="Howarth C."/>
            <person name="Larson L."/>
            <person name="Lui A."/>
            <person name="MacDonald P.J.P."/>
            <person name="Mehta T."/>
            <person name="Montmayeur A."/>
            <person name="Murphy C."/>
            <person name="Neiman D."/>
            <person name="Pearson M."/>
            <person name="Priest M."/>
            <person name="Roberts A."/>
            <person name="Saif S."/>
            <person name="Shea T."/>
            <person name="Shenoy N."/>
            <person name="Sisk P."/>
            <person name="Stolte C."/>
            <person name="Sykes S."/>
            <person name="White J."/>
            <person name="Yandava C."/>
            <person name="Wortman J."/>
            <person name="Nusbaum C."/>
            <person name="Birren B."/>
        </authorList>
    </citation>
    <scope>NUCLEOTIDE SEQUENCE [LARGE SCALE GENOMIC DNA]</scope>
    <source>
        <strain evidence="5 6">M341</strain>
    </source>
</reference>
<evidence type="ECO:0000256" key="3">
    <source>
        <dbReference type="ARBA" id="ARBA00023163"/>
    </source>
</evidence>
<name>A0AA87DS45_9BACL</name>
<keyword evidence="3" id="KW-0804">Transcription</keyword>
<dbReference type="PANTHER" id="PTHR42756">
    <property type="entry name" value="TRANSCRIPTIONAL REGULATOR, MARR"/>
    <property type="match status" value="1"/>
</dbReference>
<evidence type="ECO:0000259" key="4">
    <source>
        <dbReference type="PROSITE" id="PS50995"/>
    </source>
</evidence>
<dbReference type="SMART" id="SM00347">
    <property type="entry name" value="HTH_MARR"/>
    <property type="match status" value="1"/>
</dbReference>
<gene>
    <name evidence="5" type="ORF">HMPREF0428_00501</name>
</gene>
<dbReference type="AlphaFoldDB" id="A0AA87DS45"/>
<dbReference type="InterPro" id="IPR036388">
    <property type="entry name" value="WH-like_DNA-bd_sf"/>
</dbReference>
<evidence type="ECO:0000313" key="6">
    <source>
        <dbReference type="Proteomes" id="UP000004773"/>
    </source>
</evidence>
<keyword evidence="1" id="KW-0805">Transcription regulation</keyword>
<dbReference type="PRINTS" id="PR00598">
    <property type="entry name" value="HTHMARR"/>
</dbReference>
<dbReference type="InterPro" id="IPR000835">
    <property type="entry name" value="HTH_MarR-typ"/>
</dbReference>
<organism evidence="5 6">
    <name type="scientific">Gemella haemolysans M341</name>
    <dbReference type="NCBI Taxonomy" id="562981"/>
    <lineage>
        <taxon>Bacteria</taxon>
        <taxon>Bacillati</taxon>
        <taxon>Bacillota</taxon>
        <taxon>Bacilli</taxon>
        <taxon>Bacillales</taxon>
        <taxon>Gemellaceae</taxon>
        <taxon>Gemella</taxon>
    </lineage>
</organism>
<dbReference type="RefSeq" id="WP_003146455.1">
    <property type="nucleotide sequence ID" value="NZ_GL883582.1"/>
</dbReference>
<protein>
    <recommendedName>
        <fullName evidence="4">HTH marR-type domain-containing protein</fullName>
    </recommendedName>
</protein>
<feature type="domain" description="HTH marR-type" evidence="4">
    <location>
        <begin position="1"/>
        <end position="138"/>
    </location>
</feature>
<dbReference type="EMBL" id="ACRO01000004">
    <property type="protein sequence ID" value="EGF86591.1"/>
    <property type="molecule type" value="Genomic_DNA"/>
</dbReference>
<dbReference type="InterPro" id="IPR036390">
    <property type="entry name" value="WH_DNA-bd_sf"/>
</dbReference>
<dbReference type="GO" id="GO:0003700">
    <property type="term" value="F:DNA-binding transcription factor activity"/>
    <property type="evidence" value="ECO:0007669"/>
    <property type="project" value="InterPro"/>
</dbReference>
<dbReference type="Proteomes" id="UP000004773">
    <property type="component" value="Unassembled WGS sequence"/>
</dbReference>
<accession>A0AA87DS45</accession>
<dbReference type="Pfam" id="PF01047">
    <property type="entry name" value="MarR"/>
    <property type="match status" value="1"/>
</dbReference>
<dbReference type="GO" id="GO:0003677">
    <property type="term" value="F:DNA binding"/>
    <property type="evidence" value="ECO:0007669"/>
    <property type="project" value="UniProtKB-KW"/>
</dbReference>
<evidence type="ECO:0000256" key="1">
    <source>
        <dbReference type="ARBA" id="ARBA00023015"/>
    </source>
</evidence>
<dbReference type="PROSITE" id="PS50995">
    <property type="entry name" value="HTH_MARR_2"/>
    <property type="match status" value="1"/>
</dbReference>
<sequence>MSKSEISYHQAIDMMEEFRQIMKRIHKKNNAPIRKPEFQAMLFLSCKEKITMQELGEELCVTKPRVTALVSELLEKDFVVQSIDEKDKRKKYIKLSERGIEYLESHKKAYEVWFKSMWDKFDAREKEAFNILLTKTNLVLREEIQDKEDNNETN</sequence>
<evidence type="ECO:0000256" key="2">
    <source>
        <dbReference type="ARBA" id="ARBA00023125"/>
    </source>
</evidence>
<proteinExistence type="predicted"/>
<keyword evidence="2" id="KW-0238">DNA-binding</keyword>